<evidence type="ECO:0000256" key="1">
    <source>
        <dbReference type="SAM" id="MobiDB-lite"/>
    </source>
</evidence>
<name>A0A319CLJ3_ASPVC</name>
<feature type="compositionally biased region" description="Polar residues" evidence="1">
    <location>
        <begin position="33"/>
        <end position="43"/>
    </location>
</feature>
<dbReference type="OrthoDB" id="10395214at2759"/>
<dbReference type="EMBL" id="KZ821624">
    <property type="protein sequence ID" value="PYH69202.1"/>
    <property type="molecule type" value="Genomic_DNA"/>
</dbReference>
<evidence type="ECO:0000313" key="3">
    <source>
        <dbReference type="Proteomes" id="UP000248405"/>
    </source>
</evidence>
<protein>
    <submittedName>
        <fullName evidence="2">Uncharacterized protein</fullName>
    </submittedName>
</protein>
<dbReference type="RefSeq" id="XP_025562996.1">
    <property type="nucleotide sequence ID" value="XM_025709678.1"/>
</dbReference>
<gene>
    <name evidence="2" type="ORF">BO88DRAFT_43871</name>
</gene>
<accession>A0A319CLJ3</accession>
<feature type="region of interest" description="Disordered" evidence="1">
    <location>
        <begin position="1"/>
        <end position="64"/>
    </location>
</feature>
<organism evidence="2 3">
    <name type="scientific">Aspergillus vadensis (strain CBS 113365 / IMI 142717 / IBT 24658)</name>
    <dbReference type="NCBI Taxonomy" id="1448311"/>
    <lineage>
        <taxon>Eukaryota</taxon>
        <taxon>Fungi</taxon>
        <taxon>Dikarya</taxon>
        <taxon>Ascomycota</taxon>
        <taxon>Pezizomycotina</taxon>
        <taxon>Eurotiomycetes</taxon>
        <taxon>Eurotiomycetidae</taxon>
        <taxon>Eurotiales</taxon>
        <taxon>Aspergillaceae</taxon>
        <taxon>Aspergillus</taxon>
        <taxon>Aspergillus subgen. Circumdati</taxon>
    </lineage>
</organism>
<sequence>MPIKPNPSNATTPTVISNLSFCPTPRARPTQPSPSQSLLNTGSGERAISQPCDGPGNPIHPALNPTRSPFFSPSLPFPFLFFSCNKVIRDPRVLFISPD</sequence>
<dbReference type="GeneID" id="37214270"/>
<keyword evidence="3" id="KW-1185">Reference proteome</keyword>
<evidence type="ECO:0000313" key="2">
    <source>
        <dbReference type="EMBL" id="PYH69202.1"/>
    </source>
</evidence>
<reference evidence="2" key="1">
    <citation type="submission" date="2016-12" db="EMBL/GenBank/DDBJ databases">
        <title>The genomes of Aspergillus section Nigri reveals drivers in fungal speciation.</title>
        <authorList>
            <consortium name="DOE Joint Genome Institute"/>
            <person name="Vesth T.C."/>
            <person name="Nybo J."/>
            <person name="Theobald S."/>
            <person name="Brandl J."/>
            <person name="Frisvad J.C."/>
            <person name="Nielsen K.F."/>
            <person name="Lyhne E.K."/>
            <person name="Kogle M.E."/>
            <person name="Kuo A."/>
            <person name="Riley R."/>
            <person name="Clum A."/>
            <person name="Nolan M."/>
            <person name="Lipzen A."/>
            <person name="Salamov A."/>
            <person name="Henrissat B."/>
            <person name="Wiebenga A."/>
            <person name="De Vries R.P."/>
            <person name="Grigoriev I.V."/>
            <person name="Mortensen U.H."/>
            <person name="Andersen M.R."/>
            <person name="Baker S.E."/>
        </authorList>
    </citation>
    <scope>NUCLEOTIDE SEQUENCE [LARGE SCALE GENOMIC DNA]</scope>
    <source>
        <strain evidence="2">CBS 113365</strain>
    </source>
</reference>
<dbReference type="Proteomes" id="UP000248405">
    <property type="component" value="Unassembled WGS sequence"/>
</dbReference>
<proteinExistence type="predicted"/>
<feature type="compositionally biased region" description="Polar residues" evidence="1">
    <location>
        <begin position="1"/>
        <end position="21"/>
    </location>
</feature>
<dbReference type="AlphaFoldDB" id="A0A319CLJ3"/>